<evidence type="ECO:0000259" key="4">
    <source>
        <dbReference type="Pfam" id="PF02779"/>
    </source>
</evidence>
<dbReference type="AlphaFoldDB" id="A0A7C5YZ03"/>
<sequence length="70" mass="7608">MLVEIGEKSDRVVVVTADVGLSTRAVMFGEKFRDRYFNVGIAKQHLIGFTTGLALAGTIHIATVFAELIL</sequence>
<organism evidence="5">
    <name type="scientific">Ignisphaera aggregans</name>
    <dbReference type="NCBI Taxonomy" id="334771"/>
    <lineage>
        <taxon>Archaea</taxon>
        <taxon>Thermoproteota</taxon>
        <taxon>Thermoprotei</taxon>
        <taxon>Desulfurococcales</taxon>
        <taxon>Desulfurococcaceae</taxon>
        <taxon>Ignisphaera</taxon>
    </lineage>
</organism>
<dbReference type="GO" id="GO:0018491">
    <property type="term" value="F:2-oxobutyrate synthase activity"/>
    <property type="evidence" value="ECO:0007669"/>
    <property type="project" value="UniProtKB-ARBA"/>
</dbReference>
<dbReference type="EMBL" id="DRUB01000170">
    <property type="protein sequence ID" value="HHR96835.1"/>
    <property type="molecule type" value="Genomic_DNA"/>
</dbReference>
<proteinExistence type="predicted"/>
<gene>
    <name evidence="5" type="ORF">ENL47_04080</name>
    <name evidence="6" type="ORF">ENL47_08580</name>
</gene>
<evidence type="ECO:0000256" key="1">
    <source>
        <dbReference type="ARBA" id="ARBA00011631"/>
    </source>
</evidence>
<accession>A0A7C5YZ03</accession>
<dbReference type="Pfam" id="PF02779">
    <property type="entry name" value="Transket_pyr"/>
    <property type="match status" value="1"/>
</dbReference>
<dbReference type="SUPFAM" id="SSF52518">
    <property type="entry name" value="Thiamin diphosphate-binding fold (THDP-binding)"/>
    <property type="match status" value="1"/>
</dbReference>
<dbReference type="InterPro" id="IPR029061">
    <property type="entry name" value="THDP-binding"/>
</dbReference>
<reference evidence="5" key="1">
    <citation type="journal article" date="2020" name="mSystems">
        <title>Genome- and Community-Level Interaction Insights into Carbon Utilization and Element Cycling Functions of Hydrothermarchaeota in Hydrothermal Sediment.</title>
        <authorList>
            <person name="Zhou Z."/>
            <person name="Liu Y."/>
            <person name="Xu W."/>
            <person name="Pan J."/>
            <person name="Luo Z.H."/>
            <person name="Li M."/>
        </authorList>
    </citation>
    <scope>NUCLEOTIDE SEQUENCE [LARGE SCALE GENOMIC DNA]</scope>
    <source>
        <strain evidence="5">SpSt-1</strain>
    </source>
</reference>
<evidence type="ECO:0000256" key="3">
    <source>
        <dbReference type="ARBA" id="ARBA00048893"/>
    </source>
</evidence>
<name>A0A7C5YZ03_9CREN</name>
<comment type="catalytic activity">
    <reaction evidence="3">
        <text>a 2-oxocarboxylate + 2 oxidized [2Fe-2S]-[ferredoxin] + CoA = an acyl-CoA + 2 reduced [2Fe-2S]-[ferredoxin] + CO2 + H(+)</text>
        <dbReference type="Rhea" id="RHEA:42316"/>
        <dbReference type="Rhea" id="RHEA-COMP:10000"/>
        <dbReference type="Rhea" id="RHEA-COMP:10001"/>
        <dbReference type="ChEBI" id="CHEBI:15378"/>
        <dbReference type="ChEBI" id="CHEBI:16526"/>
        <dbReference type="ChEBI" id="CHEBI:33737"/>
        <dbReference type="ChEBI" id="CHEBI:33738"/>
        <dbReference type="ChEBI" id="CHEBI:35179"/>
        <dbReference type="ChEBI" id="CHEBI:57287"/>
        <dbReference type="ChEBI" id="CHEBI:58342"/>
        <dbReference type="EC" id="1.2.7.11"/>
    </reaction>
</comment>
<evidence type="ECO:0000313" key="6">
    <source>
        <dbReference type="EMBL" id="HHR96835.1"/>
    </source>
</evidence>
<feature type="domain" description="Transketolase-like pyrimidine-binding" evidence="4">
    <location>
        <begin position="2"/>
        <end position="63"/>
    </location>
</feature>
<protein>
    <recommendedName>
        <fullName evidence="2">2-oxoacid oxidoreductase (ferredoxin)</fullName>
        <ecNumber evidence="2">1.2.7.11</ecNumber>
    </recommendedName>
</protein>
<comment type="subunit">
    <text evidence="1">Heterodimer composed of an alpha and a beta subunit.</text>
</comment>
<dbReference type="Gene3D" id="3.40.50.970">
    <property type="match status" value="1"/>
</dbReference>
<dbReference type="EC" id="1.2.7.11" evidence="2"/>
<evidence type="ECO:0000313" key="5">
    <source>
        <dbReference type="EMBL" id="HHR96000.1"/>
    </source>
</evidence>
<dbReference type="EMBL" id="DRUB01000076">
    <property type="protein sequence ID" value="HHR96000.1"/>
    <property type="molecule type" value="Genomic_DNA"/>
</dbReference>
<comment type="caution">
    <text evidence="5">The sequence shown here is derived from an EMBL/GenBank/DDBJ whole genome shotgun (WGS) entry which is preliminary data.</text>
</comment>
<dbReference type="InterPro" id="IPR005475">
    <property type="entry name" value="Transketolase-like_Pyr-bd"/>
</dbReference>
<evidence type="ECO:0000256" key="2">
    <source>
        <dbReference type="ARBA" id="ARBA00012691"/>
    </source>
</evidence>
<dbReference type="GO" id="GO:0019164">
    <property type="term" value="F:pyruvate synthase activity"/>
    <property type="evidence" value="ECO:0007669"/>
    <property type="project" value="UniProtKB-ARBA"/>
</dbReference>